<feature type="compositionally biased region" description="Polar residues" evidence="1">
    <location>
        <begin position="580"/>
        <end position="589"/>
    </location>
</feature>
<keyword evidence="3" id="KW-1185">Reference proteome</keyword>
<dbReference type="VEuPathDB" id="ToxoDB:BESB_013110"/>
<feature type="compositionally biased region" description="Pro residues" evidence="1">
    <location>
        <begin position="593"/>
        <end position="602"/>
    </location>
</feature>
<feature type="compositionally biased region" description="Basic and acidic residues" evidence="1">
    <location>
        <begin position="943"/>
        <end position="957"/>
    </location>
</feature>
<feature type="compositionally biased region" description="Polar residues" evidence="1">
    <location>
        <begin position="1124"/>
        <end position="1139"/>
    </location>
</feature>
<feature type="region of interest" description="Disordered" evidence="1">
    <location>
        <begin position="1"/>
        <end position="32"/>
    </location>
</feature>
<feature type="region of interest" description="Disordered" evidence="1">
    <location>
        <begin position="218"/>
        <end position="242"/>
    </location>
</feature>
<feature type="region of interest" description="Disordered" evidence="1">
    <location>
        <begin position="361"/>
        <end position="391"/>
    </location>
</feature>
<feature type="compositionally biased region" description="Basic and acidic residues" evidence="1">
    <location>
        <begin position="695"/>
        <end position="705"/>
    </location>
</feature>
<feature type="compositionally biased region" description="Basic and acidic residues" evidence="1">
    <location>
        <begin position="1144"/>
        <end position="1165"/>
    </location>
</feature>
<accession>A0A2A9M425</accession>
<feature type="compositionally biased region" description="Basic and acidic residues" evidence="1">
    <location>
        <begin position="92"/>
        <end position="102"/>
    </location>
</feature>
<dbReference type="GeneID" id="40306373"/>
<feature type="compositionally biased region" description="Basic and acidic residues" evidence="1">
    <location>
        <begin position="840"/>
        <end position="851"/>
    </location>
</feature>
<proteinExistence type="predicted"/>
<feature type="compositionally biased region" description="Basic and acidic residues" evidence="1">
    <location>
        <begin position="880"/>
        <end position="892"/>
    </location>
</feature>
<feature type="region of interest" description="Disordered" evidence="1">
    <location>
        <begin position="878"/>
        <end position="906"/>
    </location>
</feature>
<feature type="region of interest" description="Disordered" evidence="1">
    <location>
        <begin position="80"/>
        <end position="102"/>
    </location>
</feature>
<evidence type="ECO:0000313" key="3">
    <source>
        <dbReference type="Proteomes" id="UP000224006"/>
    </source>
</evidence>
<feature type="compositionally biased region" description="Low complexity" evidence="1">
    <location>
        <begin position="603"/>
        <end position="614"/>
    </location>
</feature>
<feature type="compositionally biased region" description="Basic and acidic residues" evidence="1">
    <location>
        <begin position="778"/>
        <end position="817"/>
    </location>
</feature>
<feature type="compositionally biased region" description="Basic and acidic residues" evidence="1">
    <location>
        <begin position="920"/>
        <end position="936"/>
    </location>
</feature>
<dbReference type="OrthoDB" id="332467at2759"/>
<feature type="compositionally biased region" description="Basic and acidic residues" evidence="1">
    <location>
        <begin position="1204"/>
        <end position="1215"/>
    </location>
</feature>
<dbReference type="EMBL" id="NWUJ01000010">
    <property type="protein sequence ID" value="PFH32699.1"/>
    <property type="molecule type" value="Genomic_DNA"/>
</dbReference>
<feature type="region of interest" description="Disordered" evidence="1">
    <location>
        <begin position="920"/>
        <end position="957"/>
    </location>
</feature>
<evidence type="ECO:0000313" key="2">
    <source>
        <dbReference type="EMBL" id="PFH32699.1"/>
    </source>
</evidence>
<feature type="compositionally biased region" description="Low complexity" evidence="1">
    <location>
        <begin position="1101"/>
        <end position="1123"/>
    </location>
</feature>
<name>A0A2A9M425_BESBE</name>
<protein>
    <submittedName>
        <fullName evidence="2">Uncharacterized protein</fullName>
    </submittedName>
</protein>
<organism evidence="2 3">
    <name type="scientific">Besnoitia besnoiti</name>
    <name type="common">Apicomplexan protozoan</name>
    <dbReference type="NCBI Taxonomy" id="94643"/>
    <lineage>
        <taxon>Eukaryota</taxon>
        <taxon>Sar</taxon>
        <taxon>Alveolata</taxon>
        <taxon>Apicomplexa</taxon>
        <taxon>Conoidasida</taxon>
        <taxon>Coccidia</taxon>
        <taxon>Eucoccidiorida</taxon>
        <taxon>Eimeriorina</taxon>
        <taxon>Sarcocystidae</taxon>
        <taxon>Besnoitia</taxon>
    </lineage>
</organism>
<feature type="compositionally biased region" description="Low complexity" evidence="1">
    <location>
        <begin position="1216"/>
        <end position="1226"/>
    </location>
</feature>
<feature type="compositionally biased region" description="Basic and acidic residues" evidence="1">
    <location>
        <begin position="1173"/>
        <end position="1197"/>
    </location>
</feature>
<feature type="compositionally biased region" description="Polar residues" evidence="1">
    <location>
        <begin position="820"/>
        <end position="829"/>
    </location>
</feature>
<feature type="region of interest" description="Disordered" evidence="1">
    <location>
        <begin position="1040"/>
        <end position="1226"/>
    </location>
</feature>
<feature type="compositionally biased region" description="Low complexity" evidence="1">
    <location>
        <begin position="533"/>
        <end position="558"/>
    </location>
</feature>
<feature type="compositionally biased region" description="Low complexity" evidence="1">
    <location>
        <begin position="81"/>
        <end position="91"/>
    </location>
</feature>
<dbReference type="Proteomes" id="UP000224006">
    <property type="component" value="Chromosome IX"/>
</dbReference>
<gene>
    <name evidence="2" type="ORF">BESB_013110</name>
</gene>
<dbReference type="AlphaFoldDB" id="A0A2A9M425"/>
<feature type="region of interest" description="Disordered" evidence="1">
    <location>
        <begin position="527"/>
        <end position="866"/>
    </location>
</feature>
<dbReference type="RefSeq" id="XP_029216708.1">
    <property type="nucleotide sequence ID" value="XM_029360041.1"/>
</dbReference>
<sequence>MEAERNGSYPSAGDPAETRAATATGRIPDGGLAPSTLEISYELLLFPLQSSTDPGIQTRQGALAATTAAIRESLARGLYTSPSSSALSSSAGREDDIHVNGEHPKKAPSICASQIPPPQVESAALAVSLPIYGGVAASSGRIGGVGSERRAAGERPPAAAATLVQALPTVSTFSASASLPSAYPWLPDLHVVRREEEGKAWPWRGSPAVTYLLPVSARESRPADGERPGEGQPDGAPVEACSSSGLARGSVFLGRKQKSVLRLKNQAVSGVHCRLHWRIATDRLVAVTEAVLLAARTCNPVREALGLPSACFDEGVAPGQASAASSSCGGLNENATGGGAACSLCGHFLLLDADDDELFGADQLGADAPDGGSGSDNVPPPSPSSSSAACAWGSRSTREAFLSLERDPRVASFWRPQMTSLLTRTNLPAVFLALARTGEALPPGDREEAIVSVVRQHLDSNPLVELSVADDSTNGTWIGGTKLHRQQTPAEWPGKATLSLSKQYTASEPPVAAFRWALAIKWRRTPLSPQPEGSTSGSGSCSFASTSSPSAGPSTSLSRAADVHVPAPEGPKNAGGATSPAFSVSSTTDPHAESPPPFPSSSPPQQQAAGAAAAGAGGGGPNADEKVGLAQTARVPPGSVAKRGGGEPGALPSPSETATDRGPRAALASSVMPSAQAGDLHGPTARAERGGGSTRDAHAEKEGDTLRAGGDPRAFSSFSQEGRGARRGTQEASAKANGETRRASPEAAAAAAPHEHRSHTAPGFAPVSPPLSLASLSTDERGPGSCGRGREGGADEERDVKRARLASRVDERGEGEKVPSTPSDVSWGSETPGGPSAPGRPERGSHRERGAGRLAQKLQRLMKEKRELEDEMQQLLLENEELRDIERQRQDESAAAEKALEETRENWKAAQETLQNLEAEAARRQAEQEALRESAREQQAAAERSRRELEGRLERQENEWLEERNRLQATAAALAEETKALREALAENKKTLEQYVAICASVREQLHHLPRVAHASGAPESFRRPPASAFASCLALAPAQEAQQEATAPGGVAPRGDDGEAEDERNVDGTLRSQGQASLEDLLDEVPVPGSFSSRELPSFGCSAAPPQAASPGPSSAAGFSGACRSSDSVLCVSQSRKASQPRAAERAEGRARAEKGGGCEDARRLSQLTARLRADPGPEGRRAWRPSHERRDREAQRGSQETGMRDKAPERAGENARAPGDAAADAFSASVHDDLLNFLE</sequence>
<evidence type="ECO:0000256" key="1">
    <source>
        <dbReference type="SAM" id="MobiDB-lite"/>
    </source>
</evidence>
<comment type="caution">
    <text evidence="2">The sequence shown here is derived from an EMBL/GenBank/DDBJ whole genome shotgun (WGS) entry which is preliminary data.</text>
</comment>
<dbReference type="KEGG" id="bbes:BESB_013110"/>
<feature type="compositionally biased region" description="Basic and acidic residues" evidence="1">
    <location>
        <begin position="218"/>
        <end position="229"/>
    </location>
</feature>
<reference evidence="2 3" key="1">
    <citation type="submission" date="2017-09" db="EMBL/GenBank/DDBJ databases">
        <title>Genome sequencing of Besnoitia besnoiti strain Bb-Ger1.</title>
        <authorList>
            <person name="Schares G."/>
            <person name="Venepally P."/>
            <person name="Lorenzi H.A."/>
        </authorList>
    </citation>
    <scope>NUCLEOTIDE SEQUENCE [LARGE SCALE GENOMIC DNA]</scope>
    <source>
        <strain evidence="2 3">Bb-Ger1</strain>
    </source>
</reference>
<feature type="compositionally biased region" description="Low complexity" evidence="1">
    <location>
        <begin position="1040"/>
        <end position="1049"/>
    </location>
</feature>